<keyword evidence="1" id="KW-0732">Signal</keyword>
<dbReference type="GeneID" id="107269763"/>
<reference evidence="3 4" key="1">
    <citation type="submission" date="2025-04" db="UniProtKB">
        <authorList>
            <consortium name="RefSeq"/>
        </authorList>
    </citation>
    <scope>IDENTIFICATION</scope>
</reference>
<proteinExistence type="predicted"/>
<organism evidence="2 4">
    <name type="scientific">Cephus cinctus</name>
    <name type="common">Wheat stem sawfly</name>
    <dbReference type="NCBI Taxonomy" id="211228"/>
    <lineage>
        <taxon>Eukaryota</taxon>
        <taxon>Metazoa</taxon>
        <taxon>Ecdysozoa</taxon>
        <taxon>Arthropoda</taxon>
        <taxon>Hexapoda</taxon>
        <taxon>Insecta</taxon>
        <taxon>Pterygota</taxon>
        <taxon>Neoptera</taxon>
        <taxon>Endopterygota</taxon>
        <taxon>Hymenoptera</taxon>
        <taxon>Cephoidea</taxon>
        <taxon>Cephidae</taxon>
        <taxon>Cephus</taxon>
    </lineage>
</organism>
<accession>A0AAJ7RM40</accession>
<dbReference type="RefSeq" id="XP_024942841.1">
    <property type="nucleotide sequence ID" value="XM_025087073.1"/>
</dbReference>
<gene>
    <name evidence="3 4" type="primary">LOC107269763</name>
</gene>
<evidence type="ECO:0000313" key="3">
    <source>
        <dbReference type="RefSeq" id="XP_015599471.1"/>
    </source>
</evidence>
<protein>
    <submittedName>
        <fullName evidence="3 4">Uncharacterized protein LOC107269763</fullName>
    </submittedName>
</protein>
<dbReference type="AlphaFoldDB" id="A0AAJ7RM40"/>
<sequence>MYPIYIVLPILLVGSSLGQNVTVTSGFFGLENDYNFGHSGYTYLQSNSTLNSLDLSGCQNYDVNKSACHFQTEVFLKGKSDVTLMKAWTAVTLKDNIVTILGLLLHLNNDTIPGELYPPLYFLYQEVQRDNFRAMDLLTRVKSIVKNNRLSQLIALFGNLHHAMPTYCKSASEEVGRILNKKKLMLKDILSRGTVTEDDIDVFRDIKLMLIPLLRNKTIGKNYDKKIEQNHGREFAQFYSAIVNGNVTLTQPVLAALILNMRYSTLEPDAREDLRFLADVLRENRIEDWDPDLKSVKDISDPYSLVRSVLSTMLVNSKVDNFIKNILEHLLPQLVKNPESSVNPHYKVMEIFFNKPELNVTLLFDKYFKNVNSTQINSFLEFVQSGKINVLFALKGFIRFYYDSPNDLALAVLSRMKNRVPMASEVRANLEMLLTKIHRNNNLADTKNGCRRRVTSESIMTVPNNLIDIPSVSRSVSPDDTQLHPRHESSQKIFNVLDQSITMDHLRLNATVDSTVVLHPNNVTSCPELDFAGPLSAWLESLNGTSSNNFSSAWVRNVSAVLTTVLNNSKIQEEVRSFVRNTRGNFTRRERLMSILKWMLTLKNIRAMPIVYYEIVRLYCILEYKKDDRMVQELVNDPNLDDHPSSNIILNLNGNISIPLTRFLEDADNLKDLSGIDPNAYTSKRMLLMALFKRMLGLQSIQADPLLFNEIIRLLHSVQTLFFRFDQLTEVVVASNSADAAFTAIVAEFLSRSNLLAILGEDLDIGRYTTKGTMLKAIMETALNSSVVKGNVQVSTAIKWTLPNIDCTGFGSEPVKFIQPEDIMSNYVNLDRMMQVAVDRTRMTPDIVRAFVNMSNWYEGTFDPMRYIRGLNINLYDTRAQFLQGYLDNLAKTVKENAAVMEKDIELMKSAILTNGTGAEPVDYI</sequence>
<name>A0AAJ7RM40_CEPCN</name>
<feature type="signal peptide" evidence="1">
    <location>
        <begin position="1"/>
        <end position="18"/>
    </location>
</feature>
<dbReference type="KEGG" id="ccin:107269763"/>
<dbReference type="Proteomes" id="UP000694920">
    <property type="component" value="Unplaced"/>
</dbReference>
<dbReference type="RefSeq" id="XP_015599471.1">
    <property type="nucleotide sequence ID" value="XM_015743985.2"/>
</dbReference>
<keyword evidence="2" id="KW-1185">Reference proteome</keyword>
<feature type="chain" id="PRO_5044709139" evidence="1">
    <location>
        <begin position="19"/>
        <end position="925"/>
    </location>
</feature>
<evidence type="ECO:0000313" key="2">
    <source>
        <dbReference type="Proteomes" id="UP000694920"/>
    </source>
</evidence>
<evidence type="ECO:0000313" key="4">
    <source>
        <dbReference type="RefSeq" id="XP_024942841.1"/>
    </source>
</evidence>
<evidence type="ECO:0000256" key="1">
    <source>
        <dbReference type="SAM" id="SignalP"/>
    </source>
</evidence>